<protein>
    <submittedName>
        <fullName evidence="2">Uncharacterized protein</fullName>
    </submittedName>
</protein>
<gene>
    <name evidence="2" type="ORF">FH971_14070</name>
</gene>
<reference evidence="2 3" key="1">
    <citation type="submission" date="2019-06" db="EMBL/GenBank/DDBJ databases">
        <title>The genome of Shewanella sp. SM1901.</title>
        <authorList>
            <person name="Cha Q."/>
        </authorList>
    </citation>
    <scope>NUCLEOTIDE SEQUENCE [LARGE SCALE GENOMIC DNA]</scope>
    <source>
        <strain evidence="2 3">SM1901</strain>
    </source>
</reference>
<dbReference type="KEGG" id="spol:FH971_14070"/>
<name>A0A4Y5YH45_9GAMM</name>
<feature type="transmembrane region" description="Helical" evidence="1">
    <location>
        <begin position="84"/>
        <end position="103"/>
    </location>
</feature>
<evidence type="ECO:0000256" key="1">
    <source>
        <dbReference type="SAM" id="Phobius"/>
    </source>
</evidence>
<evidence type="ECO:0000313" key="3">
    <source>
        <dbReference type="Proteomes" id="UP000319809"/>
    </source>
</evidence>
<dbReference type="AlphaFoldDB" id="A0A4Y5YH45"/>
<sequence length="144" mass="17142">MQSKIPLPTDNIYKFYALLGLLILLTTAIMFFIRHEHYNSMAFDRYIPMETLKAKETLNEDENLELFLYEQKAEIAKSNKDLELGIYLTCFFVFGGGFTAYGFHHWHTKIQPKQDRLLDLQIQKSENDVKAFNKQLHRTRYTRR</sequence>
<keyword evidence="3" id="KW-1185">Reference proteome</keyword>
<proteinExistence type="predicted"/>
<dbReference type="RefSeq" id="WP_140234737.1">
    <property type="nucleotide sequence ID" value="NZ_CP041036.1"/>
</dbReference>
<dbReference type="Proteomes" id="UP000319809">
    <property type="component" value="Chromosome"/>
</dbReference>
<organism evidence="2 3">
    <name type="scientific">Shewanella polaris</name>
    <dbReference type="NCBI Taxonomy" id="2588449"/>
    <lineage>
        <taxon>Bacteria</taxon>
        <taxon>Pseudomonadati</taxon>
        <taxon>Pseudomonadota</taxon>
        <taxon>Gammaproteobacteria</taxon>
        <taxon>Alteromonadales</taxon>
        <taxon>Shewanellaceae</taxon>
        <taxon>Shewanella</taxon>
    </lineage>
</organism>
<keyword evidence="1" id="KW-1133">Transmembrane helix</keyword>
<dbReference type="EMBL" id="CP041036">
    <property type="protein sequence ID" value="QDE31987.1"/>
    <property type="molecule type" value="Genomic_DNA"/>
</dbReference>
<feature type="transmembrane region" description="Helical" evidence="1">
    <location>
        <begin position="12"/>
        <end position="33"/>
    </location>
</feature>
<keyword evidence="1" id="KW-0812">Transmembrane</keyword>
<keyword evidence="1" id="KW-0472">Membrane</keyword>
<evidence type="ECO:0000313" key="2">
    <source>
        <dbReference type="EMBL" id="QDE31987.1"/>
    </source>
</evidence>
<accession>A0A4Y5YH45</accession>